<keyword evidence="2" id="KW-0863">Zinc-finger</keyword>
<evidence type="ECO:0000313" key="5">
    <source>
        <dbReference type="EnsemblPlants" id="cds.evm.model.10.207"/>
    </source>
</evidence>
<dbReference type="InterPro" id="IPR005135">
    <property type="entry name" value="Endo/exonuclease/phosphatase"/>
</dbReference>
<dbReference type="PANTHER" id="PTHR23354:SF95">
    <property type="entry name" value="CALCIUM-BINDING EF-HAND FAMILY PROTEIN-RELATED"/>
    <property type="match status" value="1"/>
</dbReference>
<dbReference type="InterPro" id="IPR001878">
    <property type="entry name" value="Znf_CCHC"/>
</dbReference>
<protein>
    <submittedName>
        <fullName evidence="5">Uncharacterized protein</fullName>
    </submittedName>
</protein>
<dbReference type="PROSITE" id="PS00018">
    <property type="entry name" value="EF_HAND_1"/>
    <property type="match status" value="1"/>
</dbReference>
<dbReference type="PROSITE" id="PS51886">
    <property type="entry name" value="TLDC"/>
    <property type="match status" value="1"/>
</dbReference>
<dbReference type="Pfam" id="PF00078">
    <property type="entry name" value="RVT_1"/>
    <property type="match status" value="1"/>
</dbReference>
<dbReference type="SUPFAM" id="SSF47473">
    <property type="entry name" value="EF-hand"/>
    <property type="match status" value="1"/>
</dbReference>
<feature type="domain" description="CCHC-type" evidence="3">
    <location>
        <begin position="99"/>
        <end position="112"/>
    </location>
</feature>
<feature type="domain" description="TLDc" evidence="4">
    <location>
        <begin position="1320"/>
        <end position="1488"/>
    </location>
</feature>
<accession>A0A803QLY3</accession>
<evidence type="ECO:0000259" key="3">
    <source>
        <dbReference type="PROSITE" id="PS50158"/>
    </source>
</evidence>
<evidence type="ECO:0000256" key="2">
    <source>
        <dbReference type="PROSITE-ProRule" id="PRU00047"/>
    </source>
</evidence>
<keyword evidence="6" id="KW-1185">Reference proteome</keyword>
<dbReference type="EnsemblPlants" id="evm.model.10.207">
    <property type="protein sequence ID" value="cds.evm.model.10.207"/>
    <property type="gene ID" value="evm.TU.10.207"/>
</dbReference>
<dbReference type="SUPFAM" id="SSF56219">
    <property type="entry name" value="DNase I-like"/>
    <property type="match status" value="1"/>
</dbReference>
<evidence type="ECO:0000256" key="1">
    <source>
        <dbReference type="ARBA" id="ARBA00022837"/>
    </source>
</evidence>
<dbReference type="PROSITE" id="PS50158">
    <property type="entry name" value="ZF_CCHC"/>
    <property type="match status" value="1"/>
</dbReference>
<organism evidence="5 6">
    <name type="scientific">Cannabis sativa</name>
    <name type="common">Hemp</name>
    <name type="synonym">Marijuana</name>
    <dbReference type="NCBI Taxonomy" id="3483"/>
    <lineage>
        <taxon>Eukaryota</taxon>
        <taxon>Viridiplantae</taxon>
        <taxon>Streptophyta</taxon>
        <taxon>Embryophyta</taxon>
        <taxon>Tracheophyta</taxon>
        <taxon>Spermatophyta</taxon>
        <taxon>Magnoliopsida</taxon>
        <taxon>eudicotyledons</taxon>
        <taxon>Gunneridae</taxon>
        <taxon>Pentapetalae</taxon>
        <taxon>rosids</taxon>
        <taxon>fabids</taxon>
        <taxon>Rosales</taxon>
        <taxon>Cannabaceae</taxon>
        <taxon>Cannabis</taxon>
    </lineage>
</organism>
<reference evidence="5" key="1">
    <citation type="submission" date="2021-03" db="UniProtKB">
        <authorList>
            <consortium name="EnsemblPlants"/>
        </authorList>
    </citation>
    <scope>IDENTIFICATION</scope>
</reference>
<dbReference type="InterPro" id="IPR011992">
    <property type="entry name" value="EF-hand-dom_pair"/>
</dbReference>
<dbReference type="Pfam" id="PF13966">
    <property type="entry name" value="zf-RVT"/>
    <property type="match status" value="1"/>
</dbReference>
<dbReference type="Proteomes" id="UP000596661">
    <property type="component" value="Unassembled WGS sequence"/>
</dbReference>
<sequence length="1525" mass="172910">MENSNDSWKNDLTCFPIWGRALGVTVDFLTPKNTVRLAAMAGEVFTVHNSDASKMVANGYFRFQVWMSINKPVCSGFPLPCSGKKKWIAFKYEELPFMCFKCGRIDHSLKDCHQEPFIVTGEDNITASAYGIWLKVENDTRDGFQDRRLGQGNHITQGKKVNQEALGLVKGVKTSNSFASLDETTTSVETLLREIASKTESLTQNAAVGQSLMAQVNNEGPGGKLQKTITQSSSEAQTHNLHNIPITYSQEIPTMDGPSSFVFGSVSKNLFKENRRKVSVKKDSKAKKGKNGGSPTAMNTLLWNVQGLGNPWTIRSLNSLVIRHTPQLVFIMESKLNNVSAEALHVKLGFGGCFVVEAKGKSGCLLLLWSEKVETHVLSFSPFHIDSFIRMEEGQWWRFTSFYGDPDPSQRTQSWKLLNRICRMYSGPWAVGGDFNEILSQKEKMGGPPKPGYLIKNFRKALDACKLREIAFEGSDYTWCNGRKNNLIFERLDRVCGNKQMGQVACDYFINLFTSNSVTPEELQEFQRLVPNCISKATNKYLLEPFTVEEIYNAMRAIHPQKAPGSDGLPRLFYKKYWSTIGHEVSKVCLGILNDDMKVEEINDTLICLIPKVPKPKVIQDNAIIGFESLHCLETKRFGNGKKMALKLDMSKAYNRVEWSFLITMMRGLGYEEKWVEKIMKCVTSLSFSVLINGEKIGRFQPTRGLRQGDSLSPYLFLICLEGLSCLIHEVERAGRINGVQFGSNRVKVSHLFLVDDSFMFLDIRENECDNMKLILQRYARLSGQQINLDKSEVCMGKRVPITQGHALAARLGVRLVSHHAKYLGLPSFVGRRKKEEDGGLGFRSLTEFNQALLAKQGWRLIHNPHSLLAGVLKNSYFPTSSFMEAKCPPRASWVWKGIIWGRKILSEGARWRVGNGRNIRVWEDKWLPRPSGAILTHKPRIQPITKLQTFITAEGTWKLEVVDRHFHREDIPWIRGIPIDLYTEDILTWPYTSNGNYMVKSGYRVGREMNLHPTRCSNMGEINKWWKMLWSLQLPPMMKLFGWRVCHNWLPTKTNLCHRGMNISPVCDLCGSHVETLPHALWNCDKVKTVWKLLPWYKHCGKLGDGSMFDLLTALKEKLTRSEFEDSLKIMWAIWENRNRKWNKLPVMNGAQTYFGIHGPLGERFFDLVTQKRKDHKLTFEDLIIAKGTYEKGTKDEIEEFIYQLLDVSGDGIVGRSDLETVLVTIFEILFHDQPDSSESHLSSSKDSVGIFLDAAKFSKHEESHPEESMSFEDFRSWCSILPSVRKLLGSLLMPPNPGRPGFEVPRLLQGENVDSNLILLRKEFAWHIGGALPQHELEEWKLLYHSSFNGLSFSTFLGHISNDEGPTVLIIKDKEGYIYGGYASQPWEKHGDFYGDMKSFIFQLYPNAALFRPTGANTNLQWCASNFSSESIPNGIGFGGRANHFGLFLSASFDQGHSFSCTTFGSPCLSKTTRIQPEVIECWGVVTGKSEQDKHEGLKGTVLDRFKEDRHMLNMIGLANSSE</sequence>
<dbReference type="GO" id="GO:0003676">
    <property type="term" value="F:nucleic acid binding"/>
    <property type="evidence" value="ECO:0007669"/>
    <property type="project" value="InterPro"/>
</dbReference>
<dbReference type="SUPFAM" id="SSF56672">
    <property type="entry name" value="DNA/RNA polymerases"/>
    <property type="match status" value="1"/>
</dbReference>
<dbReference type="Pfam" id="PF14392">
    <property type="entry name" value="zf-CCHC_4"/>
    <property type="match status" value="1"/>
</dbReference>
<dbReference type="Gene3D" id="3.60.10.10">
    <property type="entry name" value="Endonuclease/exonuclease/phosphatase"/>
    <property type="match status" value="1"/>
</dbReference>
<dbReference type="InterPro" id="IPR000477">
    <property type="entry name" value="RT_dom"/>
</dbReference>
<dbReference type="GO" id="GO:0008270">
    <property type="term" value="F:zinc ion binding"/>
    <property type="evidence" value="ECO:0007669"/>
    <property type="project" value="UniProtKB-KW"/>
</dbReference>
<dbReference type="GO" id="GO:0003824">
    <property type="term" value="F:catalytic activity"/>
    <property type="evidence" value="ECO:0007669"/>
    <property type="project" value="InterPro"/>
</dbReference>
<evidence type="ECO:0000259" key="4">
    <source>
        <dbReference type="PROSITE" id="PS51886"/>
    </source>
</evidence>
<dbReference type="EMBL" id="UZAU01000789">
    <property type="status" value="NOT_ANNOTATED_CDS"/>
    <property type="molecule type" value="Genomic_DNA"/>
</dbReference>
<dbReference type="Gene3D" id="1.10.238.10">
    <property type="entry name" value="EF-hand"/>
    <property type="match status" value="1"/>
</dbReference>
<keyword evidence="2" id="KW-0479">Metal-binding</keyword>
<dbReference type="Pfam" id="PF03372">
    <property type="entry name" value="Exo_endo_phos"/>
    <property type="match status" value="1"/>
</dbReference>
<dbReference type="InterPro" id="IPR026960">
    <property type="entry name" value="RVT-Znf"/>
</dbReference>
<keyword evidence="2" id="KW-0862">Zinc</keyword>
<dbReference type="Pfam" id="PF07534">
    <property type="entry name" value="TLD"/>
    <property type="match status" value="1"/>
</dbReference>
<proteinExistence type="predicted"/>
<name>A0A803QLY3_CANSA</name>
<dbReference type="Gramene" id="evm.model.10.207">
    <property type="protein sequence ID" value="cds.evm.model.10.207"/>
    <property type="gene ID" value="evm.TU.10.207"/>
</dbReference>
<dbReference type="InterPro" id="IPR006571">
    <property type="entry name" value="TLDc_dom"/>
</dbReference>
<dbReference type="InterPro" id="IPR043502">
    <property type="entry name" value="DNA/RNA_pol_sf"/>
</dbReference>
<keyword evidence="1" id="KW-0106">Calcium</keyword>
<evidence type="ECO:0000313" key="6">
    <source>
        <dbReference type="Proteomes" id="UP000596661"/>
    </source>
</evidence>
<dbReference type="PANTHER" id="PTHR23354">
    <property type="entry name" value="NUCLEOLAR PROTEIN 7/ESTROGEN RECEPTOR COACTIVATOR-RELATED"/>
    <property type="match status" value="1"/>
</dbReference>
<dbReference type="SMART" id="SM00584">
    <property type="entry name" value="TLDc"/>
    <property type="match status" value="1"/>
</dbReference>
<dbReference type="InterPro" id="IPR036691">
    <property type="entry name" value="Endo/exonu/phosph_ase_sf"/>
</dbReference>
<dbReference type="InterPro" id="IPR025836">
    <property type="entry name" value="Zn_knuckle_CX2CX4HX4C"/>
</dbReference>
<dbReference type="InterPro" id="IPR018247">
    <property type="entry name" value="EF_Hand_1_Ca_BS"/>
</dbReference>